<dbReference type="NCBIfam" id="TIGR00112">
    <property type="entry name" value="proC"/>
    <property type="match status" value="1"/>
</dbReference>
<accession>A0ABU5ZFN4</accession>
<evidence type="ECO:0000259" key="5">
    <source>
        <dbReference type="Pfam" id="PF03807"/>
    </source>
</evidence>
<dbReference type="PANTHER" id="PTHR11645:SF49">
    <property type="entry name" value="PYRROLINE-5-CARBOXYLATE REDUCTASE 1"/>
    <property type="match status" value="1"/>
</dbReference>
<dbReference type="InterPro" id="IPR036291">
    <property type="entry name" value="NAD(P)-bd_dom_sf"/>
</dbReference>
<dbReference type="Proteomes" id="UP001310386">
    <property type="component" value="Unassembled WGS sequence"/>
</dbReference>
<evidence type="ECO:0000256" key="4">
    <source>
        <dbReference type="RuleBase" id="RU003903"/>
    </source>
</evidence>
<evidence type="ECO:0000313" key="8">
    <source>
        <dbReference type="Proteomes" id="UP001310386"/>
    </source>
</evidence>
<comment type="function">
    <text evidence="2">Catalyzes the reduction of 1-pyrroline-5-carboxylate (PCA) to L-proline.</text>
</comment>
<dbReference type="GO" id="GO:0004735">
    <property type="term" value="F:pyrroline-5-carboxylate reductase activity"/>
    <property type="evidence" value="ECO:0007669"/>
    <property type="project" value="UniProtKB-EC"/>
</dbReference>
<gene>
    <name evidence="2 7" type="primary">proC</name>
    <name evidence="7" type="ORF">VF724_06515</name>
</gene>
<dbReference type="HAMAP" id="MF_01925">
    <property type="entry name" value="P5C_reductase"/>
    <property type="match status" value="1"/>
</dbReference>
<evidence type="ECO:0000256" key="3">
    <source>
        <dbReference type="NCBIfam" id="TIGR00112"/>
    </source>
</evidence>
<dbReference type="SUPFAM" id="SSF48179">
    <property type="entry name" value="6-phosphogluconate dehydrogenase C-terminal domain-like"/>
    <property type="match status" value="1"/>
</dbReference>
<keyword evidence="2 4" id="KW-0560">Oxidoreductase</keyword>
<dbReference type="RefSeq" id="WP_371753433.1">
    <property type="nucleotide sequence ID" value="NZ_JAYJLD010000007.1"/>
</dbReference>
<dbReference type="InterPro" id="IPR029036">
    <property type="entry name" value="P5CR_dimer"/>
</dbReference>
<proteinExistence type="inferred from homology"/>
<keyword evidence="2 4" id="KW-0521">NADP</keyword>
<dbReference type="Pfam" id="PF14748">
    <property type="entry name" value="P5CR_dimer"/>
    <property type="match status" value="1"/>
</dbReference>
<dbReference type="InterPro" id="IPR028939">
    <property type="entry name" value="P5C_Rdtase_cat_N"/>
</dbReference>
<dbReference type="PANTHER" id="PTHR11645">
    <property type="entry name" value="PYRROLINE-5-CARBOXYLATE REDUCTASE"/>
    <property type="match status" value="1"/>
</dbReference>
<dbReference type="PIRSF" id="PIRSF000193">
    <property type="entry name" value="Pyrrol-5-carb_rd"/>
    <property type="match status" value="1"/>
</dbReference>
<comment type="subcellular location">
    <subcellularLocation>
        <location evidence="2">Cytoplasm</location>
    </subcellularLocation>
</comment>
<evidence type="ECO:0000256" key="2">
    <source>
        <dbReference type="HAMAP-Rule" id="MF_01925"/>
    </source>
</evidence>
<feature type="domain" description="Pyrroline-5-carboxylate reductase dimerisation" evidence="6">
    <location>
        <begin position="171"/>
        <end position="275"/>
    </location>
</feature>
<comment type="similarity">
    <text evidence="1 2 4">Belongs to the pyrroline-5-carboxylate reductase family.</text>
</comment>
<dbReference type="InterPro" id="IPR008927">
    <property type="entry name" value="6-PGluconate_DH-like_C_sf"/>
</dbReference>
<keyword evidence="2 4" id="KW-0641">Proline biosynthesis</keyword>
<protein>
    <recommendedName>
        <fullName evidence="2 3">Pyrroline-5-carboxylate reductase</fullName>
        <shortName evidence="2">P5C reductase</shortName>
        <shortName evidence="2">P5CR</shortName>
        <ecNumber evidence="2 3">1.5.1.2</ecNumber>
    </recommendedName>
    <alternativeName>
        <fullName evidence="2">PCA reductase</fullName>
    </alternativeName>
</protein>
<reference evidence="7" key="1">
    <citation type="submission" date="2023-12" db="EMBL/GenBank/DDBJ databases">
        <title>Fervidustalea candida gen. nov., sp. nov., a novel member of the family Paenibacillaceae isolated from a geothermal area.</title>
        <authorList>
            <person name="Li W.-J."/>
            <person name="Jiao J.-Y."/>
            <person name="Chen Y."/>
        </authorList>
    </citation>
    <scope>NUCLEOTIDE SEQUENCE</scope>
    <source>
        <strain evidence="7">SYSU GA230002</strain>
    </source>
</reference>
<keyword evidence="8" id="KW-1185">Reference proteome</keyword>
<organism evidence="7 8">
    <name type="scientific">Ferviditalea candida</name>
    <dbReference type="NCBI Taxonomy" id="3108399"/>
    <lineage>
        <taxon>Bacteria</taxon>
        <taxon>Bacillati</taxon>
        <taxon>Bacillota</taxon>
        <taxon>Bacilli</taxon>
        <taxon>Bacillales</taxon>
        <taxon>Paenibacillaceae</taxon>
        <taxon>Ferviditalea</taxon>
    </lineage>
</organism>
<evidence type="ECO:0000259" key="6">
    <source>
        <dbReference type="Pfam" id="PF14748"/>
    </source>
</evidence>
<dbReference type="InterPro" id="IPR000304">
    <property type="entry name" value="Pyrroline-COOH_reductase"/>
</dbReference>
<dbReference type="Pfam" id="PF03807">
    <property type="entry name" value="F420_oxidored"/>
    <property type="match status" value="1"/>
</dbReference>
<evidence type="ECO:0000313" key="7">
    <source>
        <dbReference type="EMBL" id="MEB3101315.1"/>
    </source>
</evidence>
<feature type="domain" description="Pyrroline-5-carboxylate reductase catalytic N-terminal" evidence="5">
    <location>
        <begin position="10"/>
        <end position="108"/>
    </location>
</feature>
<dbReference type="EMBL" id="JAYJLD010000007">
    <property type="protein sequence ID" value="MEB3101315.1"/>
    <property type="molecule type" value="Genomic_DNA"/>
</dbReference>
<sequence length="285" mass="30473">MSLSLKSKQLCFIGAGSMAEAIVRGLLEQELVDPRQITMMNRQNADSLKVLESKYGIQTASEISLKRDLIASADILILAVKPKDADSALGEFRDLIREHQLLVSVIAGLSIDTIHELLKRNVPIVRTMPNTSSTIGCGATGMCFSTEVSGEQKETALSMFRSTGIVVEVAEQLLDTVTGLSGSGPAYIYYMMEAMMAAGIEGGLPEDAARELTLQTVLGAAQMVKMTGEQPSELRRKVTSPNGTTQAALEVMDRGGFSGVVRKAVLRAAERAKEMGEAIASSMKG</sequence>
<comment type="catalytic activity">
    <reaction evidence="2 4">
        <text>L-proline + NADP(+) = (S)-1-pyrroline-5-carboxylate + NADPH + 2 H(+)</text>
        <dbReference type="Rhea" id="RHEA:14109"/>
        <dbReference type="ChEBI" id="CHEBI:15378"/>
        <dbReference type="ChEBI" id="CHEBI:17388"/>
        <dbReference type="ChEBI" id="CHEBI:57783"/>
        <dbReference type="ChEBI" id="CHEBI:58349"/>
        <dbReference type="ChEBI" id="CHEBI:60039"/>
        <dbReference type="EC" id="1.5.1.2"/>
    </reaction>
</comment>
<keyword evidence="2 4" id="KW-0028">Amino-acid biosynthesis</keyword>
<dbReference type="Gene3D" id="1.10.3730.10">
    <property type="entry name" value="ProC C-terminal domain-like"/>
    <property type="match status" value="1"/>
</dbReference>
<dbReference type="InterPro" id="IPR053790">
    <property type="entry name" value="P5CR-like_CS"/>
</dbReference>
<dbReference type="EC" id="1.5.1.2" evidence="2 3"/>
<dbReference type="PROSITE" id="PS00521">
    <property type="entry name" value="P5CR"/>
    <property type="match status" value="1"/>
</dbReference>
<dbReference type="SUPFAM" id="SSF51735">
    <property type="entry name" value="NAD(P)-binding Rossmann-fold domains"/>
    <property type="match status" value="1"/>
</dbReference>
<comment type="pathway">
    <text evidence="2 4">Amino-acid biosynthesis; L-proline biosynthesis; L-proline from L-glutamate 5-semialdehyde: step 1/1.</text>
</comment>
<comment type="caution">
    <text evidence="7">The sequence shown here is derived from an EMBL/GenBank/DDBJ whole genome shotgun (WGS) entry which is preliminary data.</text>
</comment>
<evidence type="ECO:0000256" key="1">
    <source>
        <dbReference type="ARBA" id="ARBA00005525"/>
    </source>
</evidence>
<dbReference type="Gene3D" id="3.40.50.720">
    <property type="entry name" value="NAD(P)-binding Rossmann-like Domain"/>
    <property type="match status" value="1"/>
</dbReference>
<comment type="catalytic activity">
    <reaction evidence="2">
        <text>L-proline + NAD(+) = (S)-1-pyrroline-5-carboxylate + NADH + 2 H(+)</text>
        <dbReference type="Rhea" id="RHEA:14105"/>
        <dbReference type="ChEBI" id="CHEBI:15378"/>
        <dbReference type="ChEBI" id="CHEBI:17388"/>
        <dbReference type="ChEBI" id="CHEBI:57540"/>
        <dbReference type="ChEBI" id="CHEBI:57945"/>
        <dbReference type="ChEBI" id="CHEBI:60039"/>
        <dbReference type="EC" id="1.5.1.2"/>
    </reaction>
</comment>
<name>A0ABU5ZFN4_9BACL</name>
<keyword evidence="2" id="KW-0963">Cytoplasm</keyword>